<dbReference type="Proteomes" id="UP001526337">
    <property type="component" value="Unassembled WGS sequence"/>
</dbReference>
<keyword evidence="2" id="KW-1185">Reference proteome</keyword>
<protein>
    <recommendedName>
        <fullName evidence="3">GIY-YIG domain-containing protein</fullName>
    </recommendedName>
</protein>
<sequence>MSKKHLMIAINWYGPYNTLEYARCRARHDYSHGLYLAIGKLKHERKRSMQYIGIGNNLHTRLNDRHHKLVDIVRERSLWLGEIATAEPSGKRMKATLTTLDFAEWMHARFLKLPLNDKKTKQLPTRSVTVINRWYATDYETLRLRRPHADWPDLLDYSEYGRPARAVWFGRRQRTFQAPDYAMPG</sequence>
<evidence type="ECO:0008006" key="3">
    <source>
        <dbReference type="Google" id="ProtNLM"/>
    </source>
</evidence>
<comment type="caution">
    <text evidence="1">The sequence shown here is derived from an EMBL/GenBank/DDBJ whole genome shotgun (WGS) entry which is preliminary data.</text>
</comment>
<evidence type="ECO:0000313" key="1">
    <source>
        <dbReference type="EMBL" id="MCW4589116.1"/>
    </source>
</evidence>
<reference evidence="1 2" key="1">
    <citation type="submission" date="2022-07" db="EMBL/GenBank/DDBJ databases">
        <title>Genome stability of Gluconacetobacter entanii AV429.</title>
        <authorList>
            <person name="Trcek J."/>
            <person name="Cepec E."/>
        </authorList>
    </citation>
    <scope>NUCLEOTIDE SEQUENCE [LARGE SCALE GENOMIC DNA]</scope>
    <source>
        <strain evidence="1 2">AV429_2022</strain>
    </source>
</reference>
<proteinExistence type="predicted"/>
<evidence type="ECO:0000313" key="2">
    <source>
        <dbReference type="Proteomes" id="UP001526337"/>
    </source>
</evidence>
<dbReference type="RefSeq" id="WP_171791531.1">
    <property type="nucleotide sequence ID" value="NZ_JABJWD010000112.1"/>
</dbReference>
<gene>
    <name evidence="1" type="ORF">NO263_00705</name>
</gene>
<dbReference type="EMBL" id="JANGSQ010000055">
    <property type="protein sequence ID" value="MCW4589116.1"/>
    <property type="molecule type" value="Genomic_DNA"/>
</dbReference>
<organism evidence="1 2">
    <name type="scientific">Gluconacetobacter entanii</name>
    <dbReference type="NCBI Taxonomy" id="108528"/>
    <lineage>
        <taxon>Bacteria</taxon>
        <taxon>Pseudomonadati</taxon>
        <taxon>Pseudomonadota</taxon>
        <taxon>Alphaproteobacteria</taxon>
        <taxon>Acetobacterales</taxon>
        <taxon>Acetobacteraceae</taxon>
        <taxon>Gluconacetobacter</taxon>
    </lineage>
</organism>
<accession>A0ABT3K1R1</accession>
<name>A0ABT3K1R1_9PROT</name>